<evidence type="ECO:0000313" key="10">
    <source>
        <dbReference type="Proteomes" id="UP000196053"/>
    </source>
</evidence>
<keyword evidence="3 7" id="KW-0862">Zinc</keyword>
<keyword evidence="10" id="KW-1185">Reference proteome</keyword>
<accession>A0A0K8J6V3</accession>
<dbReference type="InterPro" id="IPR036390">
    <property type="entry name" value="WH_DNA-bd_sf"/>
</dbReference>
<evidence type="ECO:0000313" key="9">
    <source>
        <dbReference type="EMBL" id="CUH93351.1"/>
    </source>
</evidence>
<comment type="similarity">
    <text evidence="1">Belongs to the Fur family.</text>
</comment>
<dbReference type="SUPFAM" id="SSF46785">
    <property type="entry name" value="Winged helix' DNA-binding domain"/>
    <property type="match status" value="1"/>
</dbReference>
<feature type="binding site" evidence="7">
    <location>
        <position position="88"/>
    </location>
    <ligand>
        <name>Zn(2+)</name>
        <dbReference type="ChEBI" id="CHEBI:29105"/>
    </ligand>
</feature>
<keyword evidence="8" id="KW-0408">Iron</keyword>
<feature type="binding site" evidence="7">
    <location>
        <position position="85"/>
    </location>
    <ligand>
        <name>Zn(2+)</name>
        <dbReference type="ChEBI" id="CHEBI:29105"/>
    </ligand>
</feature>
<dbReference type="PANTHER" id="PTHR33202">
    <property type="entry name" value="ZINC UPTAKE REGULATION PROTEIN"/>
    <property type="match status" value="1"/>
</dbReference>
<dbReference type="AlphaFoldDB" id="A0A0K8J6V3"/>
<evidence type="ECO:0000256" key="8">
    <source>
        <dbReference type="PIRSR" id="PIRSR602481-2"/>
    </source>
</evidence>
<gene>
    <name evidence="9" type="ORF">SD1D_1807</name>
</gene>
<evidence type="ECO:0008006" key="11">
    <source>
        <dbReference type="Google" id="ProtNLM"/>
    </source>
</evidence>
<dbReference type="Proteomes" id="UP000196053">
    <property type="component" value="Chromosome I"/>
</dbReference>
<protein>
    <recommendedName>
        <fullName evidence="11">Transcriptional repressor</fullName>
    </recommendedName>
</protein>
<name>A0A0K8J6V3_9FIRM</name>
<evidence type="ECO:0000256" key="6">
    <source>
        <dbReference type="ARBA" id="ARBA00023163"/>
    </source>
</evidence>
<dbReference type="EMBL" id="LN879430">
    <property type="protein sequence ID" value="CUH93351.1"/>
    <property type="molecule type" value="Genomic_DNA"/>
</dbReference>
<dbReference type="KEGG" id="hsd:SD1D_1807"/>
<comment type="cofactor">
    <cofactor evidence="7">
        <name>Zn(2+)</name>
        <dbReference type="ChEBI" id="CHEBI:29105"/>
    </cofactor>
    <text evidence="7">Binds 1 zinc ion per subunit.</text>
</comment>
<dbReference type="GO" id="GO:0003700">
    <property type="term" value="F:DNA-binding transcription factor activity"/>
    <property type="evidence" value="ECO:0007669"/>
    <property type="project" value="InterPro"/>
</dbReference>
<dbReference type="Pfam" id="PF01475">
    <property type="entry name" value="FUR"/>
    <property type="match status" value="1"/>
</dbReference>
<organism evidence="9 10">
    <name type="scientific">Herbinix luporum</name>
    <dbReference type="NCBI Taxonomy" id="1679721"/>
    <lineage>
        <taxon>Bacteria</taxon>
        <taxon>Bacillati</taxon>
        <taxon>Bacillota</taxon>
        <taxon>Clostridia</taxon>
        <taxon>Lachnospirales</taxon>
        <taxon>Lachnospiraceae</taxon>
        <taxon>Herbinix</taxon>
    </lineage>
</organism>
<evidence type="ECO:0000256" key="4">
    <source>
        <dbReference type="ARBA" id="ARBA00023015"/>
    </source>
</evidence>
<dbReference type="RefSeq" id="WP_058258605.1">
    <property type="nucleotide sequence ID" value="NZ_DUPS01000011.1"/>
</dbReference>
<keyword evidence="4" id="KW-0805">Transcription regulation</keyword>
<dbReference type="OrthoDB" id="8659436at2"/>
<dbReference type="GO" id="GO:0045892">
    <property type="term" value="P:negative regulation of DNA-templated transcription"/>
    <property type="evidence" value="ECO:0007669"/>
    <property type="project" value="TreeGrafter"/>
</dbReference>
<feature type="binding site" evidence="8">
    <location>
        <position position="116"/>
    </location>
    <ligand>
        <name>Fe cation</name>
        <dbReference type="ChEBI" id="CHEBI:24875"/>
    </ligand>
</feature>
<dbReference type="Gene3D" id="3.30.1490.190">
    <property type="match status" value="1"/>
</dbReference>
<keyword evidence="7" id="KW-0479">Metal-binding</keyword>
<dbReference type="CDD" id="cd07153">
    <property type="entry name" value="Fur_like"/>
    <property type="match status" value="1"/>
</dbReference>
<comment type="cofactor">
    <cofactor evidence="8">
        <name>Mn(2+)</name>
        <dbReference type="ChEBI" id="CHEBI:29035"/>
    </cofactor>
    <cofactor evidence="8">
        <name>Fe(2+)</name>
        <dbReference type="ChEBI" id="CHEBI:29033"/>
    </cofactor>
    <text evidence="8">Binds 1 Mn(2+) or Fe(2+) ion per subunit.</text>
</comment>
<evidence type="ECO:0000256" key="7">
    <source>
        <dbReference type="PIRSR" id="PIRSR602481-1"/>
    </source>
</evidence>
<feature type="binding site" evidence="7">
    <location>
        <position position="127"/>
    </location>
    <ligand>
        <name>Zn(2+)</name>
        <dbReference type="ChEBI" id="CHEBI:29105"/>
    </ligand>
</feature>
<dbReference type="InterPro" id="IPR002481">
    <property type="entry name" value="FUR"/>
</dbReference>
<dbReference type="GO" id="GO:1900376">
    <property type="term" value="P:regulation of secondary metabolite biosynthetic process"/>
    <property type="evidence" value="ECO:0007669"/>
    <property type="project" value="TreeGrafter"/>
</dbReference>
<evidence type="ECO:0000256" key="3">
    <source>
        <dbReference type="ARBA" id="ARBA00022833"/>
    </source>
</evidence>
<dbReference type="InterPro" id="IPR036388">
    <property type="entry name" value="WH-like_DNA-bd_sf"/>
</dbReference>
<evidence type="ECO:0000256" key="1">
    <source>
        <dbReference type="ARBA" id="ARBA00007957"/>
    </source>
</evidence>
<dbReference type="GO" id="GO:0000976">
    <property type="term" value="F:transcription cis-regulatory region binding"/>
    <property type="evidence" value="ECO:0007669"/>
    <property type="project" value="TreeGrafter"/>
</dbReference>
<dbReference type="PANTHER" id="PTHR33202:SF22">
    <property type="entry name" value="HYDROGEN PEROXIDE SENSITIVE REPRESSOR"/>
    <property type="match status" value="1"/>
</dbReference>
<dbReference type="InterPro" id="IPR043135">
    <property type="entry name" value="Fur_C"/>
</dbReference>
<keyword evidence="5" id="KW-0238">DNA-binding</keyword>
<feature type="binding site" evidence="7">
    <location>
        <position position="124"/>
    </location>
    <ligand>
        <name>Zn(2+)</name>
        <dbReference type="ChEBI" id="CHEBI:29105"/>
    </ligand>
</feature>
<evidence type="ECO:0000256" key="5">
    <source>
        <dbReference type="ARBA" id="ARBA00023125"/>
    </source>
</evidence>
<keyword evidence="6" id="KW-0804">Transcription</keyword>
<dbReference type="Gene3D" id="1.10.10.10">
    <property type="entry name" value="Winged helix-like DNA-binding domain superfamily/Winged helix DNA-binding domain"/>
    <property type="match status" value="1"/>
</dbReference>
<keyword evidence="2" id="KW-0678">Repressor</keyword>
<sequence length="134" mass="16001">MQKVRNTRQRQVIMSILKEADRPLSINEIYNLIIDKLPRIAKSTIYRNIDLLLEQNLIEKYYFNDNEVFYRFKEDKNNHTHFLICDDCKEVYNLKHCPMREIEDSIKAEGFIVKDHQIQITGICKKCAGNHQDI</sequence>
<evidence type="ECO:0000256" key="2">
    <source>
        <dbReference type="ARBA" id="ARBA00022491"/>
    </source>
</evidence>
<proteinExistence type="inferred from homology"/>
<dbReference type="GO" id="GO:0008270">
    <property type="term" value="F:zinc ion binding"/>
    <property type="evidence" value="ECO:0007669"/>
    <property type="project" value="TreeGrafter"/>
</dbReference>
<reference evidence="10" key="1">
    <citation type="submission" date="2015-09" db="EMBL/GenBank/DDBJ databases">
        <authorList>
            <person name="Wibberg D."/>
        </authorList>
    </citation>
    <scope>NUCLEOTIDE SEQUENCE [LARGE SCALE GENOMIC DNA]</scope>
    <source>
        <strain evidence="10">SD1D</strain>
    </source>
</reference>